<evidence type="ECO:0000256" key="3">
    <source>
        <dbReference type="SAM" id="MobiDB-lite"/>
    </source>
</evidence>
<evidence type="ECO:0000256" key="1">
    <source>
        <dbReference type="ARBA" id="ARBA00004370"/>
    </source>
</evidence>
<protein>
    <recommendedName>
        <fullName evidence="5">Cadherin domain-containing protein</fullName>
    </recommendedName>
</protein>
<proteinExistence type="predicted"/>
<evidence type="ECO:0008006" key="5">
    <source>
        <dbReference type="Google" id="ProtNLM"/>
    </source>
</evidence>
<sequence length="172" mass="17868">MLGLDKASAGAGTGNAEEPSRPGELLGRAGPDSFPEPSLRALDWRPEWQSQEPLPPAEPRGPGDAAGAVPDLSTSAGQGFELHLPALLEGNASVQQVYQVGSDALPRWLHWDPRAGRLLGHPLEADTGVYHISIGHDASPSQVFSIAVLPEESSASAKPPAPFSNSIALAAC</sequence>
<dbReference type="InterPro" id="IPR015919">
    <property type="entry name" value="Cadherin-like_sf"/>
</dbReference>
<dbReference type="GO" id="GO:0016020">
    <property type="term" value="C:membrane"/>
    <property type="evidence" value="ECO:0007669"/>
    <property type="project" value="UniProtKB-SubCell"/>
</dbReference>
<comment type="subcellular location">
    <subcellularLocation>
        <location evidence="1">Membrane</location>
    </subcellularLocation>
</comment>
<dbReference type="HOGENOM" id="CLU_1558905_0_0_1"/>
<dbReference type="Pfam" id="PF05345">
    <property type="entry name" value="He_PIG"/>
    <property type="match status" value="1"/>
</dbReference>
<organism evidence="4">
    <name type="scientific">Petromyzon marinus</name>
    <name type="common">Sea lamprey</name>
    <dbReference type="NCBI Taxonomy" id="7757"/>
    <lineage>
        <taxon>Eukaryota</taxon>
        <taxon>Metazoa</taxon>
        <taxon>Chordata</taxon>
        <taxon>Craniata</taxon>
        <taxon>Vertebrata</taxon>
        <taxon>Cyclostomata</taxon>
        <taxon>Hyperoartia</taxon>
        <taxon>Petromyzontiformes</taxon>
        <taxon>Petromyzontidae</taxon>
        <taxon>Petromyzon</taxon>
    </lineage>
</organism>
<evidence type="ECO:0000256" key="2">
    <source>
        <dbReference type="ARBA" id="ARBA00023136"/>
    </source>
</evidence>
<dbReference type="AlphaFoldDB" id="S4R5D0"/>
<name>S4R5D0_PETMA</name>
<dbReference type="GO" id="GO:0005509">
    <property type="term" value="F:calcium ion binding"/>
    <property type="evidence" value="ECO:0007669"/>
    <property type="project" value="InterPro"/>
</dbReference>
<dbReference type="Gene3D" id="2.60.40.10">
    <property type="entry name" value="Immunoglobulins"/>
    <property type="match status" value="1"/>
</dbReference>
<dbReference type="SUPFAM" id="SSF49313">
    <property type="entry name" value="Cadherin-like"/>
    <property type="match status" value="1"/>
</dbReference>
<dbReference type="InterPro" id="IPR013783">
    <property type="entry name" value="Ig-like_fold"/>
</dbReference>
<keyword evidence="2" id="KW-0472">Membrane</keyword>
<accession>S4R5D0</accession>
<feature type="region of interest" description="Disordered" evidence="3">
    <location>
        <begin position="1"/>
        <end position="76"/>
    </location>
</feature>
<reference evidence="4" key="2">
    <citation type="submission" date="2025-09" db="UniProtKB">
        <authorList>
            <consortium name="Ensembl"/>
        </authorList>
    </citation>
    <scope>IDENTIFICATION</scope>
</reference>
<dbReference type="STRING" id="7757.ENSPMAP00000000410"/>
<dbReference type="Ensembl" id="ENSPMAT00000000411.1">
    <property type="protein sequence ID" value="ENSPMAP00000000410.1"/>
    <property type="gene ID" value="ENSPMAG00000000367.1"/>
</dbReference>
<evidence type="ECO:0000313" key="4">
    <source>
        <dbReference type="Ensembl" id="ENSPMAP00000000410.1"/>
    </source>
</evidence>
<reference evidence="4" key="1">
    <citation type="submission" date="2025-08" db="UniProtKB">
        <authorList>
            <consortium name="Ensembl"/>
        </authorList>
    </citation>
    <scope>IDENTIFICATION</scope>
</reference>